<dbReference type="RefSeq" id="WP_258295187.1">
    <property type="nucleotide sequence ID" value="NZ_JANKJG010000009.1"/>
</dbReference>
<reference evidence="2" key="1">
    <citation type="submission" date="2022-07" db="EMBL/GenBank/DDBJ databases">
        <title>Pseudosulfitobacter sp. strain AP-MA-4, whole genome sequence.</title>
        <authorList>
            <person name="Jiang Y."/>
        </authorList>
    </citation>
    <scope>NUCLEOTIDE SEQUENCE</scope>
    <source>
        <strain evidence="2">AP-MA-4</strain>
    </source>
</reference>
<evidence type="ECO:0008006" key="4">
    <source>
        <dbReference type="Google" id="ProtNLM"/>
    </source>
</evidence>
<organism evidence="2 3">
    <name type="scientific">Pseudosulfitobacter koreensis</name>
    <dbReference type="NCBI Taxonomy" id="2968472"/>
    <lineage>
        <taxon>Bacteria</taxon>
        <taxon>Pseudomonadati</taxon>
        <taxon>Pseudomonadota</taxon>
        <taxon>Alphaproteobacteria</taxon>
        <taxon>Rhodobacterales</taxon>
        <taxon>Roseobacteraceae</taxon>
        <taxon>Pseudosulfitobacter</taxon>
    </lineage>
</organism>
<gene>
    <name evidence="2" type="ORF">NTA49_12810</name>
</gene>
<dbReference type="EMBL" id="JANKJG010000009">
    <property type="protein sequence ID" value="MCR8827417.1"/>
    <property type="molecule type" value="Genomic_DNA"/>
</dbReference>
<name>A0ABT1Z2Q3_9RHOB</name>
<keyword evidence="3" id="KW-1185">Reference proteome</keyword>
<evidence type="ECO:0000256" key="1">
    <source>
        <dbReference type="SAM" id="SignalP"/>
    </source>
</evidence>
<sequence>MRALLILSLLGLAACAETTQAVDGVARKSAKAAVAETIVTRFPMVPQAAVTPFTDCIIDNASAREIGEFAKDAVIGVRETTAVLVRGVLERPETQSCITKAGLAALTA</sequence>
<evidence type="ECO:0000313" key="3">
    <source>
        <dbReference type="Proteomes" id="UP001165396"/>
    </source>
</evidence>
<feature type="signal peptide" evidence="1">
    <location>
        <begin position="1"/>
        <end position="21"/>
    </location>
</feature>
<dbReference type="Proteomes" id="UP001165396">
    <property type="component" value="Unassembled WGS sequence"/>
</dbReference>
<accession>A0ABT1Z2Q3</accession>
<comment type="caution">
    <text evidence="2">The sequence shown here is derived from an EMBL/GenBank/DDBJ whole genome shotgun (WGS) entry which is preliminary data.</text>
</comment>
<proteinExistence type="predicted"/>
<evidence type="ECO:0000313" key="2">
    <source>
        <dbReference type="EMBL" id="MCR8827417.1"/>
    </source>
</evidence>
<feature type="chain" id="PRO_5046624776" description="Succinate dehydrogenase" evidence="1">
    <location>
        <begin position="22"/>
        <end position="108"/>
    </location>
</feature>
<dbReference type="PROSITE" id="PS51257">
    <property type="entry name" value="PROKAR_LIPOPROTEIN"/>
    <property type="match status" value="1"/>
</dbReference>
<protein>
    <recommendedName>
        <fullName evidence="4">Succinate dehydrogenase</fullName>
    </recommendedName>
</protein>
<keyword evidence="1" id="KW-0732">Signal</keyword>